<evidence type="ECO:0000313" key="2">
    <source>
        <dbReference type="EMBL" id="ETO20758.1"/>
    </source>
</evidence>
<proteinExistence type="predicted"/>
<sequence length="179" mass="20397">MSIKIRIHKDIRQTVDFVRQVQSAGVSFLTVHGRTLQERTKVPVHLDEIATVLFYFVIENVDIPVLANGDIREPNDIFACIDATNAQGVMSARGILSNPALFAGYTHPPKQCVQGYFDQALQFGGHFKIHHHHLMFLLSTHYLTKSEKKDFNSRKSMCSLLDFLKDRQIYTLNTHTNTV</sequence>
<dbReference type="PANTHER" id="PTHR11082">
    <property type="entry name" value="TRNA-DIHYDROURIDINE SYNTHASE"/>
    <property type="match status" value="1"/>
</dbReference>
<accession>X6N4B8</accession>
<dbReference type="Gene3D" id="3.20.20.70">
    <property type="entry name" value="Aldolase class I"/>
    <property type="match status" value="1"/>
</dbReference>
<organism evidence="2 3">
    <name type="scientific">Reticulomyxa filosa</name>
    <dbReference type="NCBI Taxonomy" id="46433"/>
    <lineage>
        <taxon>Eukaryota</taxon>
        <taxon>Sar</taxon>
        <taxon>Rhizaria</taxon>
        <taxon>Retaria</taxon>
        <taxon>Foraminifera</taxon>
        <taxon>Monothalamids</taxon>
        <taxon>Reticulomyxidae</taxon>
        <taxon>Reticulomyxa</taxon>
    </lineage>
</organism>
<dbReference type="Proteomes" id="UP000023152">
    <property type="component" value="Unassembled WGS sequence"/>
</dbReference>
<gene>
    <name evidence="2" type="ORF">RFI_16462</name>
</gene>
<evidence type="ECO:0000259" key="1">
    <source>
        <dbReference type="Pfam" id="PF01207"/>
    </source>
</evidence>
<dbReference type="SUPFAM" id="SSF51395">
    <property type="entry name" value="FMN-linked oxidoreductases"/>
    <property type="match status" value="1"/>
</dbReference>
<dbReference type="GO" id="GO:0017150">
    <property type="term" value="F:tRNA dihydrouridine synthase activity"/>
    <property type="evidence" value="ECO:0007669"/>
    <property type="project" value="TreeGrafter"/>
</dbReference>
<dbReference type="PANTHER" id="PTHR11082:SF31">
    <property type="entry name" value="TRNA-DIHYDROURIDINE(20A_20B) SYNTHASE [NAD(P)+]-LIKE"/>
    <property type="match status" value="1"/>
</dbReference>
<name>X6N4B8_RETFI</name>
<reference evidence="2 3" key="1">
    <citation type="journal article" date="2013" name="Curr. Biol.">
        <title>The Genome of the Foraminiferan Reticulomyxa filosa.</title>
        <authorList>
            <person name="Glockner G."/>
            <person name="Hulsmann N."/>
            <person name="Schleicher M."/>
            <person name="Noegel A.A."/>
            <person name="Eichinger L."/>
            <person name="Gallinger C."/>
            <person name="Pawlowski J."/>
            <person name="Sierra R."/>
            <person name="Euteneuer U."/>
            <person name="Pillet L."/>
            <person name="Moustafa A."/>
            <person name="Platzer M."/>
            <person name="Groth M."/>
            <person name="Szafranski K."/>
            <person name="Schliwa M."/>
        </authorList>
    </citation>
    <scope>NUCLEOTIDE SEQUENCE [LARGE SCALE GENOMIC DNA]</scope>
</reference>
<evidence type="ECO:0000313" key="3">
    <source>
        <dbReference type="Proteomes" id="UP000023152"/>
    </source>
</evidence>
<dbReference type="CDD" id="cd02801">
    <property type="entry name" value="DUS_like_FMN"/>
    <property type="match status" value="1"/>
</dbReference>
<feature type="domain" description="DUS-like FMN-binding" evidence="1">
    <location>
        <begin position="3"/>
        <end position="141"/>
    </location>
</feature>
<protein>
    <recommendedName>
        <fullName evidence="1">DUS-like FMN-binding domain-containing protein</fullName>
    </recommendedName>
</protein>
<dbReference type="Pfam" id="PF01207">
    <property type="entry name" value="Dus"/>
    <property type="match status" value="1"/>
</dbReference>
<dbReference type="InterPro" id="IPR035587">
    <property type="entry name" value="DUS-like_FMN-bd"/>
</dbReference>
<comment type="caution">
    <text evidence="2">The sequence shown here is derived from an EMBL/GenBank/DDBJ whole genome shotgun (WGS) entry which is preliminary data.</text>
</comment>
<dbReference type="EMBL" id="ASPP01012286">
    <property type="protein sequence ID" value="ETO20758.1"/>
    <property type="molecule type" value="Genomic_DNA"/>
</dbReference>
<dbReference type="OrthoDB" id="9977870at2759"/>
<dbReference type="InterPro" id="IPR013785">
    <property type="entry name" value="Aldolase_TIM"/>
</dbReference>
<keyword evidence="3" id="KW-1185">Reference proteome</keyword>
<dbReference type="AlphaFoldDB" id="X6N4B8"/>